<feature type="domain" description="Amidohydrolase-related" evidence="5">
    <location>
        <begin position="258"/>
        <end position="320"/>
    </location>
</feature>
<dbReference type="InterPro" id="IPR026912">
    <property type="entry name" value="Adenine_deam_C"/>
</dbReference>
<gene>
    <name evidence="7" type="ORF">FRACA_140013</name>
</gene>
<dbReference type="EMBL" id="FZMO01000046">
    <property type="protein sequence ID" value="SNQ46414.1"/>
    <property type="molecule type" value="Genomic_DNA"/>
</dbReference>
<protein>
    <recommendedName>
        <fullName evidence="2">adenine deaminase</fullName>
        <ecNumber evidence="2">3.5.4.2</ecNumber>
    </recommendedName>
</protein>
<evidence type="ECO:0000256" key="4">
    <source>
        <dbReference type="SAM" id="MobiDB-lite"/>
    </source>
</evidence>
<dbReference type="Gene3D" id="2.30.40.10">
    <property type="entry name" value="Urease, subunit C, domain 1"/>
    <property type="match status" value="2"/>
</dbReference>
<comment type="catalytic activity">
    <reaction evidence="3">
        <text>adenine + H2O + H(+) = hypoxanthine + NH4(+)</text>
        <dbReference type="Rhea" id="RHEA:23688"/>
        <dbReference type="ChEBI" id="CHEBI:15377"/>
        <dbReference type="ChEBI" id="CHEBI:15378"/>
        <dbReference type="ChEBI" id="CHEBI:16708"/>
        <dbReference type="ChEBI" id="CHEBI:17368"/>
        <dbReference type="ChEBI" id="CHEBI:28938"/>
        <dbReference type="EC" id="3.5.4.2"/>
    </reaction>
</comment>
<dbReference type="InterPro" id="IPR006680">
    <property type="entry name" value="Amidohydro-rel"/>
</dbReference>
<dbReference type="EC" id="3.5.4.2" evidence="2"/>
<dbReference type="InterPro" id="IPR011059">
    <property type="entry name" value="Metal-dep_hydrolase_composite"/>
</dbReference>
<organism evidence="7 8">
    <name type="scientific">Frankia canadensis</name>
    <dbReference type="NCBI Taxonomy" id="1836972"/>
    <lineage>
        <taxon>Bacteria</taxon>
        <taxon>Bacillati</taxon>
        <taxon>Actinomycetota</taxon>
        <taxon>Actinomycetes</taxon>
        <taxon>Frankiales</taxon>
        <taxon>Frankiaceae</taxon>
        <taxon>Frankia</taxon>
    </lineage>
</organism>
<feature type="compositionally biased region" description="Pro residues" evidence="4">
    <location>
        <begin position="22"/>
        <end position="38"/>
    </location>
</feature>
<evidence type="ECO:0000256" key="3">
    <source>
        <dbReference type="ARBA" id="ARBA00047720"/>
    </source>
</evidence>
<evidence type="ECO:0000313" key="7">
    <source>
        <dbReference type="EMBL" id="SNQ46414.1"/>
    </source>
</evidence>
<dbReference type="AlphaFoldDB" id="A0A2I2KL92"/>
<evidence type="ECO:0000313" key="8">
    <source>
        <dbReference type="Proteomes" id="UP000234331"/>
    </source>
</evidence>
<keyword evidence="8" id="KW-1185">Reference proteome</keyword>
<sequence>MNVARTSRGPWLASTTRSTIPRRPPAVPDAGRPVPPAQPAGRPEPVERLAGAERLAGVERLVPSAVQVERLRRVARGDEDADLVVRGGLVMVVHDGSVVSRDILIVGRYIAAVTKPGVLGGRRSLDAAGRHVLPAYVDAGLRIEDTLLSPGELARLIVPHGTGTLLADSTALTALGGTRAVEFATGSATPLRILARAGRAPAGAGGGIGPSATGTNGLSALAAGAGDGLRQALASPVRAGIRTVAELATHGHVDHDVHLAVSQGTSPIEAIRRATLLPARAHGLEAVLGSIAPARLADLQVVAALADAAPPDVVVAGGRIAAERGRPLFENADPPPSWADGRVRLPADLHAGSFACPGGRDGSVAVASIDSAVPLPSPAAATLGPAAGTRPAAAARHQVRVARMAPTVRGEQVTADPTRDLQKVAVFSSQTGDGGSVEIGLLRGCGLVRGALGFTTGRDPGQVIIIGVRDDDMLTVARAIEGMGGGFAVVDQGWVRAACPLPLLGLMSDAPWEAVLGELVAVDTAATALGCTLPSPLRTLASLGRLLHTRP</sequence>
<dbReference type="Pfam" id="PF13382">
    <property type="entry name" value="Adenine_deam_C"/>
    <property type="match status" value="1"/>
</dbReference>
<dbReference type="Gene3D" id="3.20.20.140">
    <property type="entry name" value="Metal-dependent hydrolases"/>
    <property type="match status" value="1"/>
</dbReference>
<reference evidence="7 8" key="1">
    <citation type="submission" date="2017-06" db="EMBL/GenBank/DDBJ databases">
        <authorList>
            <person name="Kim H.J."/>
            <person name="Triplett B.A."/>
        </authorList>
    </citation>
    <scope>NUCLEOTIDE SEQUENCE [LARGE SCALE GENOMIC DNA]</scope>
    <source>
        <strain evidence="7">FRACA_ARgP5</strain>
    </source>
</reference>
<accession>A0A2I2KL92</accession>
<evidence type="ECO:0000256" key="1">
    <source>
        <dbReference type="ARBA" id="ARBA00006773"/>
    </source>
</evidence>
<comment type="similarity">
    <text evidence="1">Belongs to the metallo-dependent hydrolases superfamily. Adenine deaminase family.</text>
</comment>
<evidence type="ECO:0000259" key="6">
    <source>
        <dbReference type="Pfam" id="PF13382"/>
    </source>
</evidence>
<dbReference type="RefSeq" id="WP_243407223.1">
    <property type="nucleotide sequence ID" value="NZ_FZMO01000046.1"/>
</dbReference>
<feature type="region of interest" description="Disordered" evidence="4">
    <location>
        <begin position="1"/>
        <end position="44"/>
    </location>
</feature>
<dbReference type="Proteomes" id="UP000234331">
    <property type="component" value="Unassembled WGS sequence"/>
</dbReference>
<evidence type="ECO:0000259" key="5">
    <source>
        <dbReference type="Pfam" id="PF01979"/>
    </source>
</evidence>
<proteinExistence type="inferred from homology"/>
<dbReference type="SUPFAM" id="SSF51338">
    <property type="entry name" value="Composite domain of metallo-dependent hydrolases"/>
    <property type="match status" value="1"/>
</dbReference>
<name>A0A2I2KL92_9ACTN</name>
<evidence type="ECO:0000256" key="2">
    <source>
        <dbReference type="ARBA" id="ARBA00012782"/>
    </source>
</evidence>
<dbReference type="GO" id="GO:0000034">
    <property type="term" value="F:adenine deaminase activity"/>
    <property type="evidence" value="ECO:0007669"/>
    <property type="project" value="UniProtKB-EC"/>
</dbReference>
<dbReference type="Pfam" id="PF01979">
    <property type="entry name" value="Amidohydro_1"/>
    <property type="match status" value="1"/>
</dbReference>
<feature type="domain" description="Adenine deaminase C-terminal" evidence="6">
    <location>
        <begin position="404"/>
        <end position="543"/>
    </location>
</feature>